<evidence type="ECO:0000313" key="2">
    <source>
        <dbReference type="Proteomes" id="UP000828390"/>
    </source>
</evidence>
<accession>A0A9D4KKU7</accession>
<comment type="caution">
    <text evidence="1">The sequence shown here is derived from an EMBL/GenBank/DDBJ whole genome shotgun (WGS) entry which is preliminary data.</text>
</comment>
<organism evidence="1 2">
    <name type="scientific">Dreissena polymorpha</name>
    <name type="common">Zebra mussel</name>
    <name type="synonym">Mytilus polymorpha</name>
    <dbReference type="NCBI Taxonomy" id="45954"/>
    <lineage>
        <taxon>Eukaryota</taxon>
        <taxon>Metazoa</taxon>
        <taxon>Spiralia</taxon>
        <taxon>Lophotrochozoa</taxon>
        <taxon>Mollusca</taxon>
        <taxon>Bivalvia</taxon>
        <taxon>Autobranchia</taxon>
        <taxon>Heteroconchia</taxon>
        <taxon>Euheterodonta</taxon>
        <taxon>Imparidentia</taxon>
        <taxon>Neoheterodontei</taxon>
        <taxon>Myida</taxon>
        <taxon>Dreissenoidea</taxon>
        <taxon>Dreissenidae</taxon>
        <taxon>Dreissena</taxon>
    </lineage>
</organism>
<evidence type="ECO:0000313" key="1">
    <source>
        <dbReference type="EMBL" id="KAH3841309.1"/>
    </source>
</evidence>
<sequence>MQMMCDFGSDGASVIVHAQQSDTSCQQPLCAHTLALSVVKPSKDIPYLLKLYDVLCDLHCFY</sequence>
<gene>
    <name evidence="1" type="ORF">DPMN_114768</name>
</gene>
<keyword evidence="2" id="KW-1185">Reference proteome</keyword>
<dbReference type="Proteomes" id="UP000828390">
    <property type="component" value="Unassembled WGS sequence"/>
</dbReference>
<reference evidence="1" key="1">
    <citation type="journal article" date="2019" name="bioRxiv">
        <title>The Genome of the Zebra Mussel, Dreissena polymorpha: A Resource for Invasive Species Research.</title>
        <authorList>
            <person name="McCartney M.A."/>
            <person name="Auch B."/>
            <person name="Kono T."/>
            <person name="Mallez S."/>
            <person name="Zhang Y."/>
            <person name="Obille A."/>
            <person name="Becker A."/>
            <person name="Abrahante J.E."/>
            <person name="Garbe J."/>
            <person name="Badalamenti J.P."/>
            <person name="Herman A."/>
            <person name="Mangelson H."/>
            <person name="Liachko I."/>
            <person name="Sullivan S."/>
            <person name="Sone E.D."/>
            <person name="Koren S."/>
            <person name="Silverstein K.A.T."/>
            <person name="Beckman K.B."/>
            <person name="Gohl D.M."/>
        </authorList>
    </citation>
    <scope>NUCLEOTIDE SEQUENCE</scope>
    <source>
        <strain evidence="1">Duluth1</strain>
        <tissue evidence="1">Whole animal</tissue>
    </source>
</reference>
<dbReference type="AlphaFoldDB" id="A0A9D4KKU7"/>
<reference evidence="1" key="2">
    <citation type="submission" date="2020-11" db="EMBL/GenBank/DDBJ databases">
        <authorList>
            <person name="McCartney M.A."/>
            <person name="Auch B."/>
            <person name="Kono T."/>
            <person name="Mallez S."/>
            <person name="Becker A."/>
            <person name="Gohl D.M."/>
            <person name="Silverstein K.A.T."/>
            <person name="Koren S."/>
            <person name="Bechman K.B."/>
            <person name="Herman A."/>
            <person name="Abrahante J.E."/>
            <person name="Garbe J."/>
        </authorList>
    </citation>
    <scope>NUCLEOTIDE SEQUENCE</scope>
    <source>
        <strain evidence="1">Duluth1</strain>
        <tissue evidence="1">Whole animal</tissue>
    </source>
</reference>
<proteinExistence type="predicted"/>
<name>A0A9D4KKU7_DREPO</name>
<protein>
    <submittedName>
        <fullName evidence="1">Uncharacterized protein</fullName>
    </submittedName>
</protein>
<dbReference type="EMBL" id="JAIWYP010000004">
    <property type="protein sequence ID" value="KAH3841309.1"/>
    <property type="molecule type" value="Genomic_DNA"/>
</dbReference>